<dbReference type="GO" id="GO:0000160">
    <property type="term" value="P:phosphorelay signal transduction system"/>
    <property type="evidence" value="ECO:0007669"/>
    <property type="project" value="InterPro"/>
</dbReference>
<protein>
    <submittedName>
        <fullName evidence="7">Response regulator</fullName>
    </submittedName>
</protein>
<reference evidence="7 8" key="1">
    <citation type="submission" date="2020-01" db="EMBL/GenBank/DDBJ databases">
        <title>Paenibacillus sp. nov., isolated from tomato rhizosphere.</title>
        <authorList>
            <person name="Weon H.-Y."/>
            <person name="Lee S.A."/>
        </authorList>
    </citation>
    <scope>NUCLEOTIDE SEQUENCE [LARGE SCALE GENOMIC DNA]</scope>
    <source>
        <strain evidence="7 8">12200R-189</strain>
    </source>
</reference>
<keyword evidence="3" id="KW-0804">Transcription</keyword>
<dbReference type="InterPro" id="IPR018060">
    <property type="entry name" value="HTH_AraC"/>
</dbReference>
<evidence type="ECO:0000256" key="2">
    <source>
        <dbReference type="ARBA" id="ARBA00023125"/>
    </source>
</evidence>
<dbReference type="InterPro" id="IPR018062">
    <property type="entry name" value="HTH_AraC-typ_CS"/>
</dbReference>
<evidence type="ECO:0000256" key="3">
    <source>
        <dbReference type="ARBA" id="ARBA00023163"/>
    </source>
</evidence>
<dbReference type="SMART" id="SM00448">
    <property type="entry name" value="REC"/>
    <property type="match status" value="1"/>
</dbReference>
<organism evidence="7 8">
    <name type="scientific">Paenibacillus lycopersici</name>
    <dbReference type="NCBI Taxonomy" id="2704462"/>
    <lineage>
        <taxon>Bacteria</taxon>
        <taxon>Bacillati</taxon>
        <taxon>Bacillota</taxon>
        <taxon>Bacilli</taxon>
        <taxon>Bacillales</taxon>
        <taxon>Paenibacillaceae</taxon>
        <taxon>Paenibacillus</taxon>
    </lineage>
</organism>
<gene>
    <name evidence="7" type="ORF">GXP70_13490</name>
</gene>
<dbReference type="InterPro" id="IPR011006">
    <property type="entry name" value="CheY-like_superfamily"/>
</dbReference>
<keyword evidence="4" id="KW-0597">Phosphoprotein</keyword>
<dbReference type="Gene3D" id="1.10.10.60">
    <property type="entry name" value="Homeodomain-like"/>
    <property type="match status" value="2"/>
</dbReference>
<dbReference type="PROSITE" id="PS50110">
    <property type="entry name" value="RESPONSE_REGULATORY"/>
    <property type="match status" value="1"/>
</dbReference>
<keyword evidence="1" id="KW-0805">Transcription regulation</keyword>
<keyword evidence="8" id="KW-1185">Reference proteome</keyword>
<dbReference type="Proteomes" id="UP000476064">
    <property type="component" value="Chromosome"/>
</dbReference>
<keyword evidence="2" id="KW-0238">DNA-binding</keyword>
<evidence type="ECO:0000313" key="8">
    <source>
        <dbReference type="Proteomes" id="UP000476064"/>
    </source>
</evidence>
<dbReference type="PROSITE" id="PS01124">
    <property type="entry name" value="HTH_ARAC_FAMILY_2"/>
    <property type="match status" value="1"/>
</dbReference>
<evidence type="ECO:0000256" key="4">
    <source>
        <dbReference type="PROSITE-ProRule" id="PRU00169"/>
    </source>
</evidence>
<name>A0A6C0FUM5_9BACL</name>
<dbReference type="KEGG" id="plyc:GXP70_13490"/>
<dbReference type="SMART" id="SM00342">
    <property type="entry name" value="HTH_ARAC"/>
    <property type="match status" value="1"/>
</dbReference>
<accession>A0A6C0FUM5</accession>
<evidence type="ECO:0000313" key="7">
    <source>
        <dbReference type="EMBL" id="QHT60858.1"/>
    </source>
</evidence>
<dbReference type="RefSeq" id="WP_162357297.1">
    <property type="nucleotide sequence ID" value="NZ_CP048209.1"/>
</dbReference>
<dbReference type="SUPFAM" id="SSF46689">
    <property type="entry name" value="Homeodomain-like"/>
    <property type="match status" value="2"/>
</dbReference>
<dbReference type="GO" id="GO:0043565">
    <property type="term" value="F:sequence-specific DNA binding"/>
    <property type="evidence" value="ECO:0007669"/>
    <property type="project" value="InterPro"/>
</dbReference>
<dbReference type="AlphaFoldDB" id="A0A6C0FUM5"/>
<proteinExistence type="predicted"/>
<dbReference type="Gene3D" id="3.40.50.2300">
    <property type="match status" value="1"/>
</dbReference>
<dbReference type="PANTHER" id="PTHR43280">
    <property type="entry name" value="ARAC-FAMILY TRANSCRIPTIONAL REGULATOR"/>
    <property type="match status" value="1"/>
</dbReference>
<dbReference type="Pfam" id="PF00072">
    <property type="entry name" value="Response_reg"/>
    <property type="match status" value="1"/>
</dbReference>
<dbReference type="PANTHER" id="PTHR43280:SF2">
    <property type="entry name" value="HTH-TYPE TRANSCRIPTIONAL REGULATOR EXSA"/>
    <property type="match status" value="1"/>
</dbReference>
<dbReference type="SUPFAM" id="SSF52172">
    <property type="entry name" value="CheY-like"/>
    <property type="match status" value="1"/>
</dbReference>
<feature type="modified residue" description="4-aspartylphosphate" evidence="4">
    <location>
        <position position="58"/>
    </location>
</feature>
<evidence type="ECO:0000256" key="1">
    <source>
        <dbReference type="ARBA" id="ARBA00023015"/>
    </source>
</evidence>
<feature type="domain" description="Response regulatory" evidence="6">
    <location>
        <begin position="7"/>
        <end position="123"/>
    </location>
</feature>
<dbReference type="PROSITE" id="PS00041">
    <property type="entry name" value="HTH_ARAC_FAMILY_1"/>
    <property type="match status" value="1"/>
</dbReference>
<sequence length="513" mass="56552">MSEQAIRLLVVDDEPLARMRIRTFDLAARGYIVAGEAENGEQAWRMIGELQPDIVIADIGMPVLDGLGLLTRIRRMAAPPVVILLTCFEDFDKVQYALRHGASDYLTKLLLSEEELVASLDQAAAELRRKRQQKQWSDRQLLHELLLADSEPEAAALAGELTGFRQFRLGLLRFPAGSEVPASHLAGAYELEAAPYAARAVRLEEPLWALVLASAEPNGAAAFNAWAADRLSRGYDACASAGVLPLQALSDVVYTASRLPAALAECRRLLAQAFYAPPGIVVTDDAAGFEAVEAAASEERLEAVHADIRKAAEEEDAGALAKALSAWREEVAGHLKPGPERLKHAAFELGGCFPEHAALETEEGDAAVGAWLADAIAEVGHAGELAGMLERLQRGLKRRPANFRLEIREAIAYIRSHYREDLDLATVARHVNLSPSWFGTLFRNETGIGFMDYLQNYRLEQARSLMTKSDLKIYEISELVGIGNPRYFSRLFSDKYRISPQDFRSKARSRRYG</sequence>
<evidence type="ECO:0000259" key="6">
    <source>
        <dbReference type="PROSITE" id="PS50110"/>
    </source>
</evidence>
<dbReference type="CDD" id="cd17536">
    <property type="entry name" value="REC_YesN-like"/>
    <property type="match status" value="1"/>
</dbReference>
<dbReference type="InterPro" id="IPR001789">
    <property type="entry name" value="Sig_transdc_resp-reg_receiver"/>
</dbReference>
<dbReference type="GO" id="GO:0003700">
    <property type="term" value="F:DNA-binding transcription factor activity"/>
    <property type="evidence" value="ECO:0007669"/>
    <property type="project" value="InterPro"/>
</dbReference>
<dbReference type="InterPro" id="IPR009057">
    <property type="entry name" value="Homeodomain-like_sf"/>
</dbReference>
<dbReference type="EMBL" id="CP048209">
    <property type="protein sequence ID" value="QHT60858.1"/>
    <property type="molecule type" value="Genomic_DNA"/>
</dbReference>
<dbReference type="Pfam" id="PF12833">
    <property type="entry name" value="HTH_18"/>
    <property type="match status" value="1"/>
</dbReference>
<evidence type="ECO:0000259" key="5">
    <source>
        <dbReference type="PROSITE" id="PS01124"/>
    </source>
</evidence>
<feature type="domain" description="HTH araC/xylS-type" evidence="5">
    <location>
        <begin position="408"/>
        <end position="506"/>
    </location>
</feature>